<feature type="compositionally biased region" description="Low complexity" evidence="16">
    <location>
        <begin position="858"/>
        <end position="875"/>
    </location>
</feature>
<keyword evidence="14 15" id="KW-0472">Membrane</keyword>
<dbReference type="GO" id="GO:0000049">
    <property type="term" value="F:tRNA binding"/>
    <property type="evidence" value="ECO:0007669"/>
    <property type="project" value="UniProtKB-KW"/>
</dbReference>
<dbReference type="AlphaFoldDB" id="A0A1D8K7Y6"/>
<comment type="function">
    <text evidence="15">Endoribonuclease that plays a central role in RNA processing and decay. Required for the maturation of 5S and 16S rRNAs and the majority of tRNAs. Also involved in the degradation of most mRNAs.</text>
</comment>
<proteinExistence type="inferred from homology"/>
<keyword evidence="19" id="KW-1185">Reference proteome</keyword>
<evidence type="ECO:0000259" key="17">
    <source>
        <dbReference type="PROSITE" id="PS50126"/>
    </source>
</evidence>
<evidence type="ECO:0000256" key="9">
    <source>
        <dbReference type="ARBA" id="ARBA00022730"/>
    </source>
</evidence>
<evidence type="ECO:0000256" key="14">
    <source>
        <dbReference type="ARBA" id="ARBA00023136"/>
    </source>
</evidence>
<dbReference type="Gene3D" id="2.40.50.140">
    <property type="entry name" value="Nucleic acid-binding proteins"/>
    <property type="match status" value="1"/>
</dbReference>
<feature type="domain" description="S1 motif" evidence="17">
    <location>
        <begin position="39"/>
        <end position="120"/>
    </location>
</feature>
<comment type="similarity">
    <text evidence="1">Belongs to the RNase E/G family. RNase G subfamily.</text>
</comment>
<evidence type="ECO:0000313" key="19">
    <source>
        <dbReference type="Proteomes" id="UP000095342"/>
    </source>
</evidence>
<feature type="compositionally biased region" description="Low complexity" evidence="16">
    <location>
        <begin position="584"/>
        <end position="602"/>
    </location>
</feature>
<keyword evidence="4 15" id="KW-0997">Cell inner membrane</keyword>
<feature type="compositionally biased region" description="Polar residues" evidence="16">
    <location>
        <begin position="824"/>
        <end position="839"/>
    </location>
</feature>
<dbReference type="EC" id="3.1.26.12" evidence="15"/>
<dbReference type="Proteomes" id="UP000095342">
    <property type="component" value="Chromosome"/>
</dbReference>
<name>A0A1D8K7Y6_9GAMM</name>
<keyword evidence="7 15" id="KW-0540">Nuclease</keyword>
<keyword evidence="12 15" id="KW-0460">Magnesium</keyword>
<feature type="binding site" evidence="15">
    <location>
        <position position="407"/>
    </location>
    <ligand>
        <name>Zn(2+)</name>
        <dbReference type="ChEBI" id="CHEBI:29105"/>
        <note>ligand shared between dimeric partners</note>
    </ligand>
</feature>
<evidence type="ECO:0000256" key="10">
    <source>
        <dbReference type="ARBA" id="ARBA00022759"/>
    </source>
</evidence>
<accession>A0A1D8K7Y6</accession>
<dbReference type="KEGG" id="aaeo:BJI67_08400"/>
<dbReference type="InterPro" id="IPR048583">
    <property type="entry name" value="RNase_E_G_thioredoxin-like"/>
</dbReference>
<evidence type="ECO:0000256" key="6">
    <source>
        <dbReference type="ARBA" id="ARBA00022694"/>
    </source>
</evidence>
<organism evidence="18 19">
    <name type="scientific">Acidihalobacter aeolianus</name>
    <dbReference type="NCBI Taxonomy" id="2792603"/>
    <lineage>
        <taxon>Bacteria</taxon>
        <taxon>Pseudomonadati</taxon>
        <taxon>Pseudomonadota</taxon>
        <taxon>Gammaproteobacteria</taxon>
        <taxon>Chromatiales</taxon>
        <taxon>Ectothiorhodospiraceae</taxon>
        <taxon>Acidihalobacter</taxon>
    </lineage>
</organism>
<dbReference type="GO" id="GO:0008033">
    <property type="term" value="P:tRNA processing"/>
    <property type="evidence" value="ECO:0007669"/>
    <property type="project" value="UniProtKB-UniRule"/>
</dbReference>
<protein>
    <recommendedName>
        <fullName evidence="15">Ribonuclease E</fullName>
        <shortName evidence="15">RNase E</shortName>
        <ecNumber evidence="15">3.1.26.12</ecNumber>
    </recommendedName>
</protein>
<dbReference type="GO" id="GO:0005737">
    <property type="term" value="C:cytoplasm"/>
    <property type="evidence" value="ECO:0007669"/>
    <property type="project" value="UniProtKB-SubCell"/>
</dbReference>
<dbReference type="PANTHER" id="PTHR30001">
    <property type="entry name" value="RIBONUCLEASE"/>
    <property type="match status" value="1"/>
</dbReference>
<evidence type="ECO:0000256" key="5">
    <source>
        <dbReference type="ARBA" id="ARBA00022552"/>
    </source>
</evidence>
<keyword evidence="11 15" id="KW-0378">Hydrolase</keyword>
<dbReference type="RefSeq" id="WP_070072648.1">
    <property type="nucleotide sequence ID" value="NZ_CP017448.1"/>
</dbReference>
<evidence type="ECO:0000256" key="8">
    <source>
        <dbReference type="ARBA" id="ARBA00022723"/>
    </source>
</evidence>
<keyword evidence="15" id="KW-0820">tRNA-binding</keyword>
<keyword evidence="5 15" id="KW-0698">rRNA processing</keyword>
<keyword evidence="6 15" id="KW-0819">tRNA processing</keyword>
<comment type="catalytic activity">
    <reaction evidence="15">
        <text>Endonucleolytic cleavage of single-stranded RNA in A- and U-rich regions.</text>
        <dbReference type="EC" id="3.1.26.12"/>
    </reaction>
</comment>
<feature type="compositionally biased region" description="Low complexity" evidence="16">
    <location>
        <begin position="736"/>
        <end position="753"/>
    </location>
</feature>
<evidence type="ECO:0000256" key="16">
    <source>
        <dbReference type="SAM" id="MobiDB-lite"/>
    </source>
</evidence>
<evidence type="ECO:0000256" key="2">
    <source>
        <dbReference type="ARBA" id="ARBA00022475"/>
    </source>
</evidence>
<dbReference type="GO" id="GO:0006364">
    <property type="term" value="P:rRNA processing"/>
    <property type="evidence" value="ECO:0007669"/>
    <property type="project" value="UniProtKB-UniRule"/>
</dbReference>
<comment type="subunit">
    <text evidence="15">Component of the RNA degradosome, which is a multiprotein complex involved in RNA processing and mRNA degradation. Within the RNA degradosome, RNase E assembles into a homotetramer formed by a dimer of dimers.</text>
</comment>
<dbReference type="Pfam" id="PF00575">
    <property type="entry name" value="S1"/>
    <property type="match status" value="1"/>
</dbReference>
<dbReference type="InterPro" id="IPR004659">
    <property type="entry name" value="RNase_E/G"/>
</dbReference>
<feature type="region of interest" description="Disordered" evidence="16">
    <location>
        <begin position="580"/>
        <end position="943"/>
    </location>
</feature>
<evidence type="ECO:0000256" key="12">
    <source>
        <dbReference type="ARBA" id="ARBA00022842"/>
    </source>
</evidence>
<evidence type="ECO:0000256" key="3">
    <source>
        <dbReference type="ARBA" id="ARBA00022490"/>
    </source>
</evidence>
<dbReference type="InterPro" id="IPR019307">
    <property type="entry name" value="RNA-bd_AU-1/RNase_E/G"/>
</dbReference>
<feature type="compositionally biased region" description="Polar residues" evidence="16">
    <location>
        <begin position="710"/>
        <end position="724"/>
    </location>
</feature>
<keyword evidence="8 15" id="KW-0479">Metal-binding</keyword>
<dbReference type="GO" id="GO:0008270">
    <property type="term" value="F:zinc ion binding"/>
    <property type="evidence" value="ECO:0007669"/>
    <property type="project" value="UniProtKB-UniRule"/>
</dbReference>
<evidence type="ECO:0000313" key="18">
    <source>
        <dbReference type="EMBL" id="AOV17073.1"/>
    </source>
</evidence>
<dbReference type="InterPro" id="IPR003029">
    <property type="entry name" value="S1_domain"/>
</dbReference>
<dbReference type="NCBIfam" id="TIGR00757">
    <property type="entry name" value="RNaseEG"/>
    <property type="match status" value="1"/>
</dbReference>
<dbReference type="HAMAP" id="MF_00970">
    <property type="entry name" value="RNase_E"/>
    <property type="match status" value="1"/>
</dbReference>
<evidence type="ECO:0000256" key="4">
    <source>
        <dbReference type="ARBA" id="ARBA00022519"/>
    </source>
</evidence>
<feature type="compositionally biased region" description="Basic and acidic residues" evidence="16">
    <location>
        <begin position="699"/>
        <end position="708"/>
    </location>
</feature>
<feature type="binding site" evidence="15">
    <location>
        <position position="346"/>
    </location>
    <ligand>
        <name>Mg(2+)</name>
        <dbReference type="ChEBI" id="CHEBI:18420"/>
        <note>catalytic</note>
    </ligand>
</feature>
<evidence type="ECO:0000256" key="1">
    <source>
        <dbReference type="ARBA" id="ARBA00005663"/>
    </source>
</evidence>
<dbReference type="EMBL" id="CP017448">
    <property type="protein sequence ID" value="AOV17073.1"/>
    <property type="molecule type" value="Genomic_DNA"/>
</dbReference>
<feature type="compositionally biased region" description="Basic and acidic residues" evidence="16">
    <location>
        <begin position="662"/>
        <end position="676"/>
    </location>
</feature>
<dbReference type="SMART" id="SM00316">
    <property type="entry name" value="S1"/>
    <property type="match status" value="1"/>
</dbReference>
<feature type="binding site" evidence="15">
    <location>
        <position position="404"/>
    </location>
    <ligand>
        <name>Zn(2+)</name>
        <dbReference type="ChEBI" id="CHEBI:29105"/>
        <note>ligand shared between dimeric partners</note>
    </ligand>
</feature>
<evidence type="ECO:0000256" key="15">
    <source>
        <dbReference type="HAMAP-Rule" id="MF_00970"/>
    </source>
</evidence>
<dbReference type="Pfam" id="PF10150">
    <property type="entry name" value="RNase_E_G"/>
    <property type="match status" value="1"/>
</dbReference>
<feature type="compositionally biased region" description="Basic and acidic residues" evidence="16">
    <location>
        <begin position="890"/>
        <end position="900"/>
    </location>
</feature>
<sequence length="943" mass="102764">MKRILINATQPEELRVAMVDGQRLYDLDIEVPSREQKKANVYTGVITRVEPSLEAAFVNFGSERHGFLPFKEVAREFYAESVRDPAARPTIKEALREGQTVLVQVEKEERGTKGAALTTFISLAGRYLVLMPNNPRAGGVSRRIEGDDRSELRDAMSQLEAPEGMGLIARTAGVGRTAEELQWDLDYLLVLWEAIRTAAAERKPPCLIYQESNVIIRALRDHFRNDISEVIIDDAKVYEQALDFVRQVMPQSARKLKLYEDRVPLFNRYQIEHQIESAFEREVRLPSGGAIVVDHTEALISIDVNSARATKGGDIEETALNTNLEAADEIARQLRLRDLGGLVVIDFIDMAPSKHQREVENRLRDALKLDRARVQVGRISRFGLLEMSRQRLRPSLGESSNIVCPRCSGHGTIRDVESLALAVIRLIEEEAIKDKTAQIVTKVPVEVGTFLLNEKRATIGDIEQRHGVSVIVIPTPALETPHFELERVRDDGRTKDDTSSPAASLSYKLVEVPADPALPHAKAQHPAPQAPAVSMVSPPVPAMPPAAMSETVYTPANETESKPGLITRIWHSLFAPMPEQATESASAAPQAPRVRPQARIAPTTHSTSDSDRKQDGGRRRGKPQRERTAEDGARTENRHKPQAENRSKPAEAEAPRKQASGEARKTRASDENRNASEDGDTAPRSRSSRRRSNRRRARNREAVERDDLSTDSSTAEPTQESTAAAPSELPASGEQATTDNAENAASDDNANTNGPRRRRRRGGQKRATGSAENIRTEDGDAIQTGEPKQQPAPATEQAIRSTAHTAEPTEATTERKVNAVPASAQPSAAETPVRTQLVSEPSEAPGKHLAQAPMSTDASSRQEAASAPAAAHQAQVETTRAQSAANPVHADGHEPPKAKTDNQASAEPRPSTAASPAEAPARESAPQSPAAPPSEAPGKTAEG</sequence>
<dbReference type="Pfam" id="PF20833">
    <property type="entry name" value="RNase_E_G_Thio"/>
    <property type="match status" value="1"/>
</dbReference>
<feature type="compositionally biased region" description="Polar residues" evidence="16">
    <location>
        <begin position="876"/>
        <end position="885"/>
    </location>
</feature>
<gene>
    <name evidence="15" type="primary">rne</name>
    <name evidence="18" type="ORF">BJI67_08400</name>
</gene>
<feature type="compositionally biased region" description="Basic and acidic residues" evidence="16">
    <location>
        <begin position="608"/>
        <end position="656"/>
    </location>
</feature>
<dbReference type="CDD" id="cd04453">
    <property type="entry name" value="S1_RNase_E"/>
    <property type="match status" value="1"/>
</dbReference>
<feature type="compositionally biased region" description="Basic residues" evidence="16">
    <location>
        <begin position="686"/>
        <end position="698"/>
    </location>
</feature>
<dbReference type="InterPro" id="IPR028878">
    <property type="entry name" value="RNase_E"/>
</dbReference>
<dbReference type="NCBIfam" id="NF008074">
    <property type="entry name" value="PRK10811.1"/>
    <property type="match status" value="1"/>
</dbReference>
<feature type="compositionally biased region" description="Low complexity" evidence="16">
    <location>
        <begin position="802"/>
        <end position="811"/>
    </location>
</feature>
<keyword evidence="9 15" id="KW-0699">rRNA-binding</keyword>
<dbReference type="SUPFAM" id="SSF50249">
    <property type="entry name" value="Nucleic acid-binding proteins"/>
    <property type="match status" value="1"/>
</dbReference>
<keyword evidence="3 15" id="KW-0963">Cytoplasm</keyword>
<comment type="similarity">
    <text evidence="15">Belongs to the RNase E/G family. RNase E subfamily.</text>
</comment>
<feature type="region of interest" description="Required for zinc-mediated homotetramerization and catalytic activity" evidence="15">
    <location>
        <begin position="404"/>
        <end position="407"/>
    </location>
</feature>
<dbReference type="GO" id="GO:0006402">
    <property type="term" value="P:mRNA catabolic process"/>
    <property type="evidence" value="ECO:0007669"/>
    <property type="project" value="UniProtKB-UniRule"/>
</dbReference>
<dbReference type="GO" id="GO:0009898">
    <property type="term" value="C:cytoplasmic side of plasma membrane"/>
    <property type="evidence" value="ECO:0007669"/>
    <property type="project" value="UniProtKB-UniRule"/>
</dbReference>
<dbReference type="GO" id="GO:0000287">
    <property type="term" value="F:magnesium ion binding"/>
    <property type="evidence" value="ECO:0007669"/>
    <property type="project" value="UniProtKB-UniRule"/>
</dbReference>
<keyword evidence="10 15" id="KW-0255">Endonuclease</keyword>
<evidence type="ECO:0000256" key="11">
    <source>
        <dbReference type="ARBA" id="ARBA00022801"/>
    </source>
</evidence>
<keyword evidence="15" id="KW-0862">Zinc</keyword>
<keyword evidence="2 15" id="KW-1003">Cell membrane</keyword>
<dbReference type="PROSITE" id="PS50126">
    <property type="entry name" value="S1"/>
    <property type="match status" value="1"/>
</dbReference>
<dbReference type="Gene3D" id="3.40.1260.20">
    <property type="entry name" value="Ribonuclease E, catalytic domain"/>
    <property type="match status" value="1"/>
</dbReference>
<dbReference type="GO" id="GO:0019843">
    <property type="term" value="F:rRNA binding"/>
    <property type="evidence" value="ECO:0007669"/>
    <property type="project" value="UniProtKB-KW"/>
</dbReference>
<dbReference type="InterPro" id="IPR012340">
    <property type="entry name" value="NA-bd_OB-fold"/>
</dbReference>
<feature type="binding site" evidence="15">
    <location>
        <position position="303"/>
    </location>
    <ligand>
        <name>Mg(2+)</name>
        <dbReference type="ChEBI" id="CHEBI:18420"/>
        <note>catalytic</note>
    </ligand>
</feature>
<reference evidence="18 19" key="1">
    <citation type="submission" date="2016-09" db="EMBL/GenBank/DDBJ databases">
        <title>Acidihalobacter prosperus V6 (DSM14174).</title>
        <authorList>
            <person name="Khaleque H.N."/>
            <person name="Ramsay J.P."/>
            <person name="Murphy R.J.T."/>
            <person name="Kaksonen A.H."/>
            <person name="Boxall N.J."/>
            <person name="Watkin E.L.J."/>
        </authorList>
    </citation>
    <scope>NUCLEOTIDE SEQUENCE [LARGE SCALE GENOMIC DNA]</scope>
    <source>
        <strain evidence="18 19">V6</strain>
    </source>
</reference>
<comment type="subcellular location">
    <subcellularLocation>
        <location evidence="15">Cytoplasm</location>
    </subcellularLocation>
    <subcellularLocation>
        <location evidence="15">Cell inner membrane</location>
        <topology evidence="15">Peripheral membrane protein</topology>
        <orientation evidence="15">Cytoplasmic side</orientation>
    </subcellularLocation>
</comment>
<comment type="cofactor">
    <cofactor evidence="15">
        <name>Zn(2+)</name>
        <dbReference type="ChEBI" id="CHEBI:29105"/>
    </cofactor>
    <text evidence="15">Binds 2 Zn(2+) ions per homotetramer.</text>
</comment>
<feature type="compositionally biased region" description="Low complexity" evidence="16">
    <location>
        <begin position="904"/>
        <end position="928"/>
    </location>
</feature>
<evidence type="ECO:0000256" key="13">
    <source>
        <dbReference type="ARBA" id="ARBA00022884"/>
    </source>
</evidence>
<keyword evidence="13 15" id="KW-0694">RNA-binding</keyword>
<dbReference type="PANTHER" id="PTHR30001:SF1">
    <property type="entry name" value="RIBONUCLEASE E_G-LIKE PROTEIN, CHLOROPLASTIC"/>
    <property type="match status" value="1"/>
</dbReference>
<comment type="cofactor">
    <cofactor evidence="15">
        <name>Mg(2+)</name>
        <dbReference type="ChEBI" id="CHEBI:18420"/>
    </cofactor>
    <text evidence="15">Binds 1 Mg(2+) ion per subunit.</text>
</comment>
<evidence type="ECO:0000256" key="7">
    <source>
        <dbReference type="ARBA" id="ARBA00022722"/>
    </source>
</evidence>
<feature type="compositionally biased region" description="Basic residues" evidence="16">
    <location>
        <begin position="755"/>
        <end position="764"/>
    </location>
</feature>
<dbReference type="GO" id="GO:0008995">
    <property type="term" value="F:ribonuclease E activity"/>
    <property type="evidence" value="ECO:0007669"/>
    <property type="project" value="UniProtKB-EC"/>
</dbReference>